<organism evidence="2">
    <name type="scientific">freshwater metagenome</name>
    <dbReference type="NCBI Taxonomy" id="449393"/>
    <lineage>
        <taxon>unclassified sequences</taxon>
        <taxon>metagenomes</taxon>
        <taxon>ecological metagenomes</taxon>
    </lineage>
</organism>
<accession>A0A6J5YLX8</accession>
<sequence>MVARDVADSGGVPISNGDAPRGEDIDLAIVTTLHPGMDYSWLDAAPLVLDTTYRLDRSPTVIPL</sequence>
<protein>
    <submittedName>
        <fullName evidence="2">Unannotated protein</fullName>
    </submittedName>
</protein>
<evidence type="ECO:0000256" key="1">
    <source>
        <dbReference type="SAM" id="MobiDB-lite"/>
    </source>
</evidence>
<gene>
    <name evidence="2" type="ORF">UFOPK1392_02485</name>
</gene>
<proteinExistence type="predicted"/>
<name>A0A6J5YLX8_9ZZZZ</name>
<reference evidence="2" key="1">
    <citation type="submission" date="2020-05" db="EMBL/GenBank/DDBJ databases">
        <authorList>
            <person name="Chiriac C."/>
            <person name="Salcher M."/>
            <person name="Ghai R."/>
            <person name="Kavagutti S V."/>
        </authorList>
    </citation>
    <scope>NUCLEOTIDE SEQUENCE</scope>
</reference>
<evidence type="ECO:0000313" key="2">
    <source>
        <dbReference type="EMBL" id="CAB4324709.1"/>
    </source>
</evidence>
<dbReference type="AlphaFoldDB" id="A0A6J5YLX8"/>
<dbReference type="EMBL" id="CAEMXZ010000200">
    <property type="protein sequence ID" value="CAB4324709.1"/>
    <property type="molecule type" value="Genomic_DNA"/>
</dbReference>
<feature type="region of interest" description="Disordered" evidence="1">
    <location>
        <begin position="1"/>
        <end position="22"/>
    </location>
</feature>